<keyword evidence="4" id="KW-0808">Transferase</keyword>
<keyword evidence="6 9" id="KW-1133">Transmembrane helix</keyword>
<reference evidence="12" key="1">
    <citation type="submission" date="2018-05" db="EMBL/GenBank/DDBJ databases">
        <authorList>
            <person name="Klenk H.-P."/>
            <person name="Huntemann M."/>
            <person name="Clum A."/>
            <person name="Pillay M."/>
            <person name="Palaniappan K."/>
            <person name="Varghese N."/>
            <person name="Mikhailova N."/>
            <person name="Stamatis D."/>
            <person name="Reddy T."/>
            <person name="Daum C."/>
            <person name="Shapiro N."/>
            <person name="Ivanova N."/>
            <person name="Kyrpides N."/>
            <person name="Woyke T."/>
        </authorList>
    </citation>
    <scope>NUCLEOTIDE SEQUENCE [LARGE SCALE GENOMIC DNA]</scope>
    <source>
        <strain evidence="12">DSM 45417</strain>
    </source>
</reference>
<keyword evidence="7 9" id="KW-0472">Membrane</keyword>
<evidence type="ECO:0000256" key="7">
    <source>
        <dbReference type="ARBA" id="ARBA00023136"/>
    </source>
</evidence>
<feature type="transmembrane region" description="Helical" evidence="9">
    <location>
        <begin position="12"/>
        <end position="29"/>
    </location>
</feature>
<feature type="compositionally biased region" description="Gly residues" evidence="8">
    <location>
        <begin position="178"/>
        <end position="193"/>
    </location>
</feature>
<dbReference type="InterPro" id="IPR050297">
    <property type="entry name" value="LipidA_mod_glycosyltrf_83"/>
</dbReference>
<feature type="transmembrane region" description="Helical" evidence="9">
    <location>
        <begin position="91"/>
        <end position="112"/>
    </location>
</feature>
<keyword evidence="5 9" id="KW-0812">Transmembrane</keyword>
<dbReference type="GO" id="GO:0010041">
    <property type="term" value="P:response to iron(III) ion"/>
    <property type="evidence" value="ECO:0007669"/>
    <property type="project" value="TreeGrafter"/>
</dbReference>
<dbReference type="Proteomes" id="UP000246661">
    <property type="component" value="Unassembled WGS sequence"/>
</dbReference>
<comment type="subcellular location">
    <subcellularLocation>
        <location evidence="1">Cell membrane</location>
        <topology evidence="1">Multi-pass membrane protein</topology>
    </subcellularLocation>
</comment>
<dbReference type="GO" id="GO:0009103">
    <property type="term" value="P:lipopolysaccharide biosynthetic process"/>
    <property type="evidence" value="ECO:0007669"/>
    <property type="project" value="UniProtKB-ARBA"/>
</dbReference>
<evidence type="ECO:0000256" key="8">
    <source>
        <dbReference type="SAM" id="MobiDB-lite"/>
    </source>
</evidence>
<keyword evidence="2" id="KW-1003">Cell membrane</keyword>
<gene>
    <name evidence="11" type="ORF">JD79_00247</name>
</gene>
<feature type="region of interest" description="Disordered" evidence="8">
    <location>
        <begin position="134"/>
        <end position="195"/>
    </location>
</feature>
<evidence type="ECO:0000256" key="1">
    <source>
        <dbReference type="ARBA" id="ARBA00004651"/>
    </source>
</evidence>
<evidence type="ECO:0000256" key="5">
    <source>
        <dbReference type="ARBA" id="ARBA00022692"/>
    </source>
</evidence>
<protein>
    <recommendedName>
        <fullName evidence="10">Putative mannosyltransferase YkcA/B-like C-terminal domain-containing protein</fullName>
    </recommendedName>
</protein>
<name>A0A317QDK2_9ACTN</name>
<accession>A0A317QDK2</accession>
<evidence type="ECO:0000313" key="12">
    <source>
        <dbReference type="Proteomes" id="UP000246661"/>
    </source>
</evidence>
<feature type="domain" description="Putative mannosyltransferase YkcA/B-like C-terminal" evidence="10">
    <location>
        <begin position="201"/>
        <end position="290"/>
    </location>
</feature>
<dbReference type="PANTHER" id="PTHR33908">
    <property type="entry name" value="MANNOSYLTRANSFERASE YKCB-RELATED"/>
    <property type="match status" value="1"/>
</dbReference>
<dbReference type="Pfam" id="PF24878">
    <property type="entry name" value="YkcB_C"/>
    <property type="match status" value="1"/>
</dbReference>
<sequence>MAGIFHEYYTAVLAPAIAAVVAIGGALLWSRRERAWARLVLAVALAGTALWAWVLLGRSADFLPWLRWAVLVAGPAAAVVLLAVHRLGRAVLAAGTAAAVLAGLGGPVAYAVQTAVTPHVGAIPTAGPAVSGDDGFGPGAVLQPGTGGPPPGTAGSGEQVPGPAGAPGGGDATTVVPPGGGDGGPSGPGGLLGTGEVSDELAALLAEDGASYTWAAATVGSNDAAGYQLATGLPVMPVGGFNASDPSPTLEQFQQYVADGEIHWFIGGGLGTADDGDGSASAQIAAWVAEEFTARTVDGVTVYDLTRPVT</sequence>
<organism evidence="11 12">
    <name type="scientific">Geodermatophilus normandii</name>
    <dbReference type="NCBI Taxonomy" id="1137989"/>
    <lineage>
        <taxon>Bacteria</taxon>
        <taxon>Bacillati</taxon>
        <taxon>Actinomycetota</taxon>
        <taxon>Actinomycetes</taxon>
        <taxon>Geodermatophilales</taxon>
        <taxon>Geodermatophilaceae</taxon>
        <taxon>Geodermatophilus</taxon>
    </lineage>
</organism>
<evidence type="ECO:0000256" key="3">
    <source>
        <dbReference type="ARBA" id="ARBA00022676"/>
    </source>
</evidence>
<dbReference type="InterPro" id="IPR056785">
    <property type="entry name" value="YkcA/B-like_C"/>
</dbReference>
<evidence type="ECO:0000256" key="2">
    <source>
        <dbReference type="ARBA" id="ARBA00022475"/>
    </source>
</evidence>
<dbReference type="EMBL" id="QGTX01000001">
    <property type="protein sequence ID" value="PWW21119.1"/>
    <property type="molecule type" value="Genomic_DNA"/>
</dbReference>
<dbReference type="GO" id="GO:0016763">
    <property type="term" value="F:pentosyltransferase activity"/>
    <property type="evidence" value="ECO:0007669"/>
    <property type="project" value="TreeGrafter"/>
</dbReference>
<keyword evidence="12" id="KW-1185">Reference proteome</keyword>
<dbReference type="PANTHER" id="PTHR33908:SF3">
    <property type="entry name" value="UNDECAPRENYL PHOSPHATE-ALPHA-4-AMINO-4-DEOXY-L-ARABINOSE ARABINOSYL TRANSFERASE"/>
    <property type="match status" value="1"/>
</dbReference>
<evidence type="ECO:0000259" key="10">
    <source>
        <dbReference type="Pfam" id="PF24878"/>
    </source>
</evidence>
<feature type="transmembrane region" description="Helical" evidence="9">
    <location>
        <begin position="36"/>
        <end position="56"/>
    </location>
</feature>
<feature type="transmembrane region" description="Helical" evidence="9">
    <location>
        <begin position="62"/>
        <end position="84"/>
    </location>
</feature>
<comment type="caution">
    <text evidence="11">The sequence shown here is derived from an EMBL/GenBank/DDBJ whole genome shotgun (WGS) entry which is preliminary data.</text>
</comment>
<keyword evidence="3" id="KW-0328">Glycosyltransferase</keyword>
<evidence type="ECO:0000256" key="9">
    <source>
        <dbReference type="SAM" id="Phobius"/>
    </source>
</evidence>
<evidence type="ECO:0000313" key="11">
    <source>
        <dbReference type="EMBL" id="PWW21119.1"/>
    </source>
</evidence>
<evidence type="ECO:0000256" key="6">
    <source>
        <dbReference type="ARBA" id="ARBA00022989"/>
    </source>
</evidence>
<proteinExistence type="predicted"/>
<dbReference type="AlphaFoldDB" id="A0A317QDK2"/>
<evidence type="ECO:0000256" key="4">
    <source>
        <dbReference type="ARBA" id="ARBA00022679"/>
    </source>
</evidence>
<dbReference type="GO" id="GO:0005886">
    <property type="term" value="C:plasma membrane"/>
    <property type="evidence" value="ECO:0007669"/>
    <property type="project" value="UniProtKB-SubCell"/>
</dbReference>